<dbReference type="FunFam" id="1.10.287.70:FF:000172">
    <property type="entry name" value="Glutamate receptor"/>
    <property type="match status" value="1"/>
</dbReference>
<dbReference type="FunCoup" id="A0A7J7DI86">
    <property type="interactions" value="280"/>
</dbReference>
<dbReference type="InterPro" id="IPR019594">
    <property type="entry name" value="Glu/Gly-bd"/>
</dbReference>
<dbReference type="SUPFAM" id="SSF53850">
    <property type="entry name" value="Periplasmic binding protein-like II"/>
    <property type="match status" value="1"/>
</dbReference>
<keyword evidence="7 13" id="KW-0406">Ion transport</keyword>
<comment type="caution">
    <text evidence="17">The sequence shown here is derived from an EMBL/GenBank/DDBJ whole genome shotgun (WGS) entry which is preliminary data.</text>
</comment>
<dbReference type="EMBL" id="JAAARO010000006">
    <property type="protein sequence ID" value="KAF5746062.1"/>
    <property type="molecule type" value="Genomic_DNA"/>
</dbReference>
<evidence type="ECO:0000256" key="15">
    <source>
        <dbReference type="SAM" id="Phobius"/>
    </source>
</evidence>
<feature type="transmembrane region" description="Helical" evidence="15">
    <location>
        <begin position="840"/>
        <end position="863"/>
    </location>
</feature>
<evidence type="ECO:0000313" key="18">
    <source>
        <dbReference type="Proteomes" id="UP000593562"/>
    </source>
</evidence>
<accession>A0A7J7DI86</accession>
<evidence type="ECO:0000256" key="8">
    <source>
        <dbReference type="ARBA" id="ARBA00023136"/>
    </source>
</evidence>
<comment type="similarity">
    <text evidence="2 13">Belongs to the glutamate-gated ion channel (TC 1.A.10.1) family.</text>
</comment>
<dbReference type="Proteomes" id="UP000593562">
    <property type="component" value="Unassembled WGS sequence"/>
</dbReference>
<sequence>MLLGRYSSTMKQRVILNLTILFWVFLYGSVYCQRPAVVNLGAIFTFDSVIGRAAKTAIEAAVADVNADPRVLGGTKLNLIMEDANCSAFFGAIRAFRVIEKEVVAIIGPQSSGIAHMISEIANAVQVPLLSFAATDPTLSALQFPFFLRTTQSDAHQMAAMADLIDYYGWKEVIAIFVDDYYGRNGISALENELEKKMSKILHKLPLPVWFDDSLIVDFLNQSKSLSPRVYVVHVNPDPGLRIFTIAKNLQMMTGNYVWLTSDWLSTTLDSLYPKKPKSLNLLHGVVGLRPHIPKSRQTSAFVYRWKEMLHKALITTELNVYGLYAYDTVWTIAYSIEKFIKEFGNVSFSLNDMSVDTRSTDKLLGKLKVFDGGTLLHKKIMEINFTGLTGQVHFDQDRNVVGYGYDVINIDQMAIRTVGYWTSLSGFSYVPQEIYKEDRGIYNFHMDQKLNNVTWPSGKTETPRGWVIADNGRPLIIGVPKRVSFTEFAMEMPDSHKIQGYCIDIFTESLKLVPYDVPYRFESFGDGHSNPSYDKLVQMVADNVFDLAVGDIAITTNRTKFVDFSQPYAATGLVVVAPIDKSEPNAWVFLQPFTTEMWFTIGAAFVIIGVVIWILEHRVNTDFRGPPRRQFATIFLFSFSTLYKKNKETPLSPLGRMVMVVWLFVLMVITSSYTANLTSILTVQQLSSPITGIDSLIASNLPIGFQVGSFAYSYLTEDLYIHKSRLVPLGSPEEYERALRRGPSDGGVAAIVEELPYVRLFLSNQSDFGITGQSFTKSGWGFAFQRDSLLAVDISTAILKLSENGKLQSLQEKWFCKMGCPEERRQDAEPEKLQLISFWGLYLLCGCFALSTLLLFLLRAIWQFVRYKRKQKKDPSPSSSSPSSRTRHSQPIHNFIDFIDKKEETIKKMFTRHENRQPQPEPGTTATR</sequence>
<dbReference type="FunFam" id="3.40.50.2300:FF:000081">
    <property type="entry name" value="Glutamate receptor"/>
    <property type="match status" value="1"/>
</dbReference>
<dbReference type="SUPFAM" id="SSF53822">
    <property type="entry name" value="Periplasmic binding protein-like I"/>
    <property type="match status" value="1"/>
</dbReference>
<dbReference type="CDD" id="cd13686">
    <property type="entry name" value="GluR_Plant"/>
    <property type="match status" value="1"/>
</dbReference>
<keyword evidence="5" id="KW-0732">Signal</keyword>
<feature type="region of interest" description="Disordered" evidence="14">
    <location>
        <begin position="910"/>
        <end position="929"/>
    </location>
</feature>
<evidence type="ECO:0000256" key="4">
    <source>
        <dbReference type="ARBA" id="ARBA00022692"/>
    </source>
</evidence>
<keyword evidence="4 15" id="KW-0812">Transmembrane</keyword>
<keyword evidence="12 13" id="KW-0407">Ion channel</keyword>
<reference evidence="17 18" key="1">
    <citation type="journal article" date="2020" name="Nat. Commun.">
        <title>Genome of Tripterygium wilfordii and identification of cytochrome P450 involved in triptolide biosynthesis.</title>
        <authorList>
            <person name="Tu L."/>
            <person name="Su P."/>
            <person name="Zhang Z."/>
            <person name="Gao L."/>
            <person name="Wang J."/>
            <person name="Hu T."/>
            <person name="Zhou J."/>
            <person name="Zhang Y."/>
            <person name="Zhao Y."/>
            <person name="Liu Y."/>
            <person name="Song Y."/>
            <person name="Tong Y."/>
            <person name="Lu Y."/>
            <person name="Yang J."/>
            <person name="Xu C."/>
            <person name="Jia M."/>
            <person name="Peters R.J."/>
            <person name="Huang L."/>
            <person name="Gao W."/>
        </authorList>
    </citation>
    <scope>NUCLEOTIDE SEQUENCE [LARGE SCALE GENOMIC DNA]</scope>
    <source>
        <strain evidence="18">cv. XIE 37</strain>
        <tissue evidence="17">Leaf</tissue>
    </source>
</reference>
<dbReference type="InterPro" id="IPR028082">
    <property type="entry name" value="Peripla_BP_I"/>
</dbReference>
<feature type="domain" description="Ionotropic glutamate receptor C-terminal" evidence="16">
    <location>
        <begin position="477"/>
        <end position="818"/>
    </location>
</feature>
<dbReference type="Pfam" id="PF00060">
    <property type="entry name" value="Lig_chan"/>
    <property type="match status" value="1"/>
</dbReference>
<dbReference type="InterPro" id="IPR017103">
    <property type="entry name" value="Iontropic_Glu_rcpt_pln"/>
</dbReference>
<dbReference type="InterPro" id="IPR015683">
    <property type="entry name" value="Ionotropic_Glu_rcpt"/>
</dbReference>
<keyword evidence="9 13" id="KW-0675">Receptor</keyword>
<evidence type="ECO:0000256" key="10">
    <source>
        <dbReference type="ARBA" id="ARBA00023180"/>
    </source>
</evidence>
<dbReference type="FunFam" id="3.40.190.10:FF:000054">
    <property type="entry name" value="Glutamate receptor"/>
    <property type="match status" value="1"/>
</dbReference>
<dbReference type="GO" id="GO:0016020">
    <property type="term" value="C:membrane"/>
    <property type="evidence" value="ECO:0007669"/>
    <property type="project" value="UniProtKB-SubCell"/>
</dbReference>
<feature type="region of interest" description="Disordered" evidence="14">
    <location>
        <begin position="873"/>
        <end position="897"/>
    </location>
</feature>
<comment type="subcellular location">
    <subcellularLocation>
        <location evidence="1">Membrane</location>
        <topology evidence="1">Multi-pass membrane protein</topology>
    </subcellularLocation>
</comment>
<keyword evidence="8 13" id="KW-0472">Membrane</keyword>
<name>A0A7J7DI86_TRIWF</name>
<keyword evidence="18" id="KW-1185">Reference proteome</keyword>
<dbReference type="FunFam" id="3.40.190.10:FF:000175">
    <property type="entry name" value="Glutamate receptor"/>
    <property type="match status" value="1"/>
</dbReference>
<dbReference type="Gene3D" id="3.40.50.2300">
    <property type="match status" value="2"/>
</dbReference>
<evidence type="ECO:0000256" key="5">
    <source>
        <dbReference type="ARBA" id="ARBA00022729"/>
    </source>
</evidence>
<dbReference type="GO" id="GO:0015276">
    <property type="term" value="F:ligand-gated monoatomic ion channel activity"/>
    <property type="evidence" value="ECO:0007669"/>
    <property type="project" value="InterPro"/>
</dbReference>
<organism evidence="17 18">
    <name type="scientific">Tripterygium wilfordii</name>
    <name type="common">Thunder God vine</name>
    <dbReference type="NCBI Taxonomy" id="458696"/>
    <lineage>
        <taxon>Eukaryota</taxon>
        <taxon>Viridiplantae</taxon>
        <taxon>Streptophyta</taxon>
        <taxon>Embryophyta</taxon>
        <taxon>Tracheophyta</taxon>
        <taxon>Spermatophyta</taxon>
        <taxon>Magnoliopsida</taxon>
        <taxon>eudicotyledons</taxon>
        <taxon>Gunneridae</taxon>
        <taxon>Pentapetalae</taxon>
        <taxon>rosids</taxon>
        <taxon>fabids</taxon>
        <taxon>Celastrales</taxon>
        <taxon>Celastraceae</taxon>
        <taxon>Tripterygium</taxon>
    </lineage>
</organism>
<comment type="function">
    <text evidence="13">Glutamate-gated receptor that probably acts as non-selective cation channel.</text>
</comment>
<evidence type="ECO:0000256" key="1">
    <source>
        <dbReference type="ARBA" id="ARBA00004141"/>
    </source>
</evidence>
<evidence type="ECO:0000256" key="14">
    <source>
        <dbReference type="SAM" id="MobiDB-lite"/>
    </source>
</evidence>
<dbReference type="PIRSF" id="PIRSF037090">
    <property type="entry name" value="Iontro_Glu-like_rcpt_pln"/>
    <property type="match status" value="1"/>
</dbReference>
<keyword evidence="11 13" id="KW-1071">Ligand-gated ion channel</keyword>
<evidence type="ECO:0000256" key="13">
    <source>
        <dbReference type="PIRNR" id="PIRNR037090"/>
    </source>
</evidence>
<dbReference type="InParanoid" id="A0A7J7DI86"/>
<evidence type="ECO:0000256" key="2">
    <source>
        <dbReference type="ARBA" id="ARBA00008685"/>
    </source>
</evidence>
<dbReference type="InterPro" id="IPR001320">
    <property type="entry name" value="Iontro_rcpt_C"/>
</dbReference>
<evidence type="ECO:0000256" key="6">
    <source>
        <dbReference type="ARBA" id="ARBA00022989"/>
    </source>
</evidence>
<dbReference type="Gene3D" id="3.40.190.10">
    <property type="entry name" value="Periplasmic binding protein-like II"/>
    <property type="match status" value="3"/>
</dbReference>
<dbReference type="Gene3D" id="1.10.287.70">
    <property type="match status" value="1"/>
</dbReference>
<evidence type="ECO:0000256" key="9">
    <source>
        <dbReference type="ARBA" id="ARBA00023170"/>
    </source>
</evidence>
<dbReference type="CDD" id="cd19990">
    <property type="entry name" value="PBP1_GABAb_receptor_plant"/>
    <property type="match status" value="1"/>
</dbReference>
<evidence type="ECO:0000256" key="12">
    <source>
        <dbReference type="ARBA" id="ARBA00023303"/>
    </source>
</evidence>
<keyword evidence="3 13" id="KW-0813">Transport</keyword>
<evidence type="ECO:0000256" key="11">
    <source>
        <dbReference type="ARBA" id="ARBA00023286"/>
    </source>
</evidence>
<gene>
    <name evidence="17" type="ORF">HS088_TW06G00227</name>
</gene>
<dbReference type="SMART" id="SM00079">
    <property type="entry name" value="PBPe"/>
    <property type="match status" value="1"/>
</dbReference>
<feature type="transmembrane region" description="Helical" evidence="15">
    <location>
        <begin position="598"/>
        <end position="616"/>
    </location>
</feature>
<proteinExistence type="inferred from homology"/>
<dbReference type="AlphaFoldDB" id="A0A7J7DI86"/>
<dbReference type="PANTHER" id="PTHR18966">
    <property type="entry name" value="IONOTROPIC GLUTAMATE RECEPTOR"/>
    <property type="match status" value="1"/>
</dbReference>
<dbReference type="Pfam" id="PF10613">
    <property type="entry name" value="Lig_chan-Glu_bd"/>
    <property type="match status" value="1"/>
</dbReference>
<dbReference type="PRINTS" id="PR01176">
    <property type="entry name" value="GABABRECEPTR"/>
</dbReference>
<dbReference type="InterPro" id="IPR001828">
    <property type="entry name" value="ANF_lig-bd_rcpt"/>
</dbReference>
<evidence type="ECO:0000313" key="17">
    <source>
        <dbReference type="EMBL" id="KAF5746062.1"/>
    </source>
</evidence>
<evidence type="ECO:0000259" key="16">
    <source>
        <dbReference type="SMART" id="SM00079"/>
    </source>
</evidence>
<keyword evidence="10" id="KW-0325">Glycoprotein</keyword>
<dbReference type="InterPro" id="IPR044440">
    <property type="entry name" value="GABAb_receptor_plant_PBP1"/>
</dbReference>
<dbReference type="Pfam" id="PF01094">
    <property type="entry name" value="ANF_receptor"/>
    <property type="match status" value="1"/>
</dbReference>
<keyword evidence="6 15" id="KW-1133">Transmembrane helix</keyword>
<feature type="transmembrane region" description="Helical" evidence="15">
    <location>
        <begin position="655"/>
        <end position="676"/>
    </location>
</feature>
<evidence type="ECO:0000256" key="7">
    <source>
        <dbReference type="ARBA" id="ARBA00023065"/>
    </source>
</evidence>
<protein>
    <recommendedName>
        <fullName evidence="13">Glutamate receptor</fullName>
    </recommendedName>
</protein>
<evidence type="ECO:0000256" key="3">
    <source>
        <dbReference type="ARBA" id="ARBA00022448"/>
    </source>
</evidence>